<name>A0A074XDQ5_9PEZI</name>
<feature type="non-terminal residue" evidence="9">
    <location>
        <position position="218"/>
    </location>
</feature>
<dbReference type="PANTHER" id="PTHR22770:SF13">
    <property type="entry name" value="RING-TYPE DOMAIN-CONTAINING PROTEIN"/>
    <property type="match status" value="1"/>
</dbReference>
<keyword evidence="10" id="KW-1185">Reference proteome</keyword>
<dbReference type="SMART" id="SM00647">
    <property type="entry name" value="IBR"/>
    <property type="match status" value="2"/>
</dbReference>
<dbReference type="InterPro" id="IPR002867">
    <property type="entry name" value="IBR_dom"/>
</dbReference>
<dbReference type="GO" id="GO:0008270">
    <property type="term" value="F:zinc ion binding"/>
    <property type="evidence" value="ECO:0007669"/>
    <property type="project" value="UniProtKB-KW"/>
</dbReference>
<dbReference type="Proteomes" id="UP000027730">
    <property type="component" value="Unassembled WGS sequence"/>
</dbReference>
<dbReference type="Pfam" id="PF01485">
    <property type="entry name" value="IBR"/>
    <property type="match status" value="1"/>
</dbReference>
<dbReference type="InterPro" id="IPR051628">
    <property type="entry name" value="LUBAC_E3_Ligases"/>
</dbReference>
<dbReference type="RefSeq" id="XP_013426941.1">
    <property type="nucleotide sequence ID" value="XM_013571487.1"/>
</dbReference>
<dbReference type="Pfam" id="PF22191">
    <property type="entry name" value="IBR_1"/>
    <property type="match status" value="1"/>
</dbReference>
<dbReference type="EMBL" id="KL584710">
    <property type="protein sequence ID" value="KEQ72756.1"/>
    <property type="molecule type" value="Genomic_DNA"/>
</dbReference>
<dbReference type="STRING" id="1043004.A0A074XDQ5"/>
<evidence type="ECO:0000259" key="8">
    <source>
        <dbReference type="PROSITE" id="PS51873"/>
    </source>
</evidence>
<dbReference type="GO" id="GO:0043130">
    <property type="term" value="F:ubiquitin binding"/>
    <property type="evidence" value="ECO:0007669"/>
    <property type="project" value="TreeGrafter"/>
</dbReference>
<feature type="domain" description="RING-type" evidence="8">
    <location>
        <begin position="1"/>
        <end position="216"/>
    </location>
</feature>
<dbReference type="GeneID" id="25408203"/>
<dbReference type="PANTHER" id="PTHR22770">
    <property type="entry name" value="UBIQUITIN CONJUGATING ENZYME 7 INTERACTING PROTEIN-RELATED"/>
    <property type="match status" value="1"/>
</dbReference>
<dbReference type="GO" id="GO:0004842">
    <property type="term" value="F:ubiquitin-protein transferase activity"/>
    <property type="evidence" value="ECO:0007669"/>
    <property type="project" value="TreeGrafter"/>
</dbReference>
<comment type="pathway">
    <text evidence="1">Protein modification; protein ubiquitination.</text>
</comment>
<dbReference type="GO" id="GO:0097039">
    <property type="term" value="P:protein linear polyubiquitination"/>
    <property type="evidence" value="ECO:0007669"/>
    <property type="project" value="TreeGrafter"/>
</dbReference>
<gene>
    <name evidence="9" type="ORF">M436DRAFT_28528</name>
</gene>
<dbReference type="AlphaFoldDB" id="A0A074XDQ5"/>
<evidence type="ECO:0000256" key="4">
    <source>
        <dbReference type="ARBA" id="ARBA00022737"/>
    </source>
</evidence>
<accession>A0A074XDQ5</accession>
<feature type="non-terminal residue" evidence="9">
    <location>
        <position position="1"/>
    </location>
</feature>
<evidence type="ECO:0000256" key="2">
    <source>
        <dbReference type="ARBA" id="ARBA00022679"/>
    </source>
</evidence>
<dbReference type="SUPFAM" id="SSF57850">
    <property type="entry name" value="RING/U-box"/>
    <property type="match status" value="3"/>
</dbReference>
<dbReference type="HOGENOM" id="CLU_057738_3_0_1"/>
<dbReference type="PROSITE" id="PS51873">
    <property type="entry name" value="TRIAD"/>
    <property type="match status" value="1"/>
</dbReference>
<dbReference type="GO" id="GO:0043161">
    <property type="term" value="P:proteasome-mediated ubiquitin-dependent protein catabolic process"/>
    <property type="evidence" value="ECO:0007669"/>
    <property type="project" value="TreeGrafter"/>
</dbReference>
<evidence type="ECO:0000313" key="10">
    <source>
        <dbReference type="Proteomes" id="UP000027730"/>
    </source>
</evidence>
<keyword evidence="5" id="KW-0863">Zinc-finger</keyword>
<evidence type="ECO:0000256" key="1">
    <source>
        <dbReference type="ARBA" id="ARBA00004906"/>
    </source>
</evidence>
<dbReference type="OrthoDB" id="1431934at2759"/>
<evidence type="ECO:0000256" key="6">
    <source>
        <dbReference type="ARBA" id="ARBA00022786"/>
    </source>
</evidence>
<dbReference type="InterPro" id="IPR013083">
    <property type="entry name" value="Znf_RING/FYVE/PHD"/>
</dbReference>
<keyword evidence="3" id="KW-0479">Metal-binding</keyword>
<evidence type="ECO:0000256" key="5">
    <source>
        <dbReference type="ARBA" id="ARBA00022771"/>
    </source>
</evidence>
<evidence type="ECO:0000313" key="9">
    <source>
        <dbReference type="EMBL" id="KEQ72756.1"/>
    </source>
</evidence>
<organism evidence="9 10">
    <name type="scientific">Aureobasidium namibiae CBS 147.97</name>
    <dbReference type="NCBI Taxonomy" id="1043004"/>
    <lineage>
        <taxon>Eukaryota</taxon>
        <taxon>Fungi</taxon>
        <taxon>Dikarya</taxon>
        <taxon>Ascomycota</taxon>
        <taxon>Pezizomycotina</taxon>
        <taxon>Dothideomycetes</taxon>
        <taxon>Dothideomycetidae</taxon>
        <taxon>Dothideales</taxon>
        <taxon>Saccotheciaceae</taxon>
        <taxon>Aureobasidium</taxon>
    </lineage>
</organism>
<proteinExistence type="predicted"/>
<evidence type="ECO:0000256" key="3">
    <source>
        <dbReference type="ARBA" id="ARBA00022723"/>
    </source>
</evidence>
<keyword evidence="4" id="KW-0677">Repeat</keyword>
<dbReference type="Gene3D" id="3.30.40.10">
    <property type="entry name" value="Zinc/RING finger domain, C3HC4 (zinc finger)"/>
    <property type="match status" value="1"/>
</dbReference>
<sequence length="218" mass="24668">CVVCDTNKHYNQFPGQAKVSSHEHGANICRPCYVRHLEAEIDSKTWDEVACPECPVRLTYSEVESMANPEDFAKYERASIRATLSADPDFRFCLSTTCDSGQVHPGGADEPIFSCQACGHKHCVTCETNWHAGETCEEYQAALHRSTEHDEKSQKEIDKISKPCPQCRVPIQKNSGCDHMTCSRCNHDFCWACSADYNDIARQGNHHHEKSCRHYRQA</sequence>
<dbReference type="InterPro" id="IPR044066">
    <property type="entry name" value="TRIAD_supradom"/>
</dbReference>
<keyword evidence="7" id="KW-0862">Zinc</keyword>
<dbReference type="Gene3D" id="1.20.120.1750">
    <property type="match status" value="1"/>
</dbReference>
<keyword evidence="6" id="KW-0833">Ubl conjugation pathway</keyword>
<protein>
    <recommendedName>
        <fullName evidence="8">RING-type domain-containing protein</fullName>
    </recommendedName>
</protein>
<reference evidence="9 10" key="1">
    <citation type="journal article" date="2014" name="BMC Genomics">
        <title>Genome sequencing of four Aureobasidium pullulans varieties: biotechnological potential, stress tolerance, and description of new species.</title>
        <authorList>
            <person name="Gostin Ar C."/>
            <person name="Ohm R.A."/>
            <person name="Kogej T."/>
            <person name="Sonjak S."/>
            <person name="Turk M."/>
            <person name="Zajc J."/>
            <person name="Zalar P."/>
            <person name="Grube M."/>
            <person name="Sun H."/>
            <person name="Han J."/>
            <person name="Sharma A."/>
            <person name="Chiniquy J."/>
            <person name="Ngan C.Y."/>
            <person name="Lipzen A."/>
            <person name="Barry K."/>
            <person name="Grigoriev I.V."/>
            <person name="Gunde-Cimerman N."/>
        </authorList>
    </citation>
    <scope>NUCLEOTIDE SEQUENCE [LARGE SCALE GENOMIC DNA]</scope>
    <source>
        <strain evidence="9 10">CBS 147.97</strain>
    </source>
</reference>
<evidence type="ECO:0000256" key="7">
    <source>
        <dbReference type="ARBA" id="ARBA00022833"/>
    </source>
</evidence>
<dbReference type="GO" id="GO:0000151">
    <property type="term" value="C:ubiquitin ligase complex"/>
    <property type="evidence" value="ECO:0007669"/>
    <property type="project" value="TreeGrafter"/>
</dbReference>
<keyword evidence="2" id="KW-0808">Transferase</keyword>